<keyword evidence="1" id="KW-0378">Hydrolase</keyword>
<feature type="compositionally biased region" description="Polar residues" evidence="2">
    <location>
        <begin position="594"/>
        <end position="609"/>
    </location>
</feature>
<evidence type="ECO:0000256" key="1">
    <source>
        <dbReference type="ARBA" id="ARBA00022670"/>
    </source>
</evidence>
<dbReference type="Pfam" id="PF25597">
    <property type="entry name" value="SH3_retrovirus"/>
    <property type="match status" value="1"/>
</dbReference>
<accession>A0A6L2N7I9</accession>
<dbReference type="InterPro" id="IPR012337">
    <property type="entry name" value="RNaseH-like_sf"/>
</dbReference>
<keyword evidence="1" id="KW-0645">Protease</keyword>
<dbReference type="InterPro" id="IPR036397">
    <property type="entry name" value="RNaseH_sf"/>
</dbReference>
<dbReference type="InterPro" id="IPR054722">
    <property type="entry name" value="PolX-like_BBD"/>
</dbReference>
<gene>
    <name evidence="4" type="ORF">Tci_053365</name>
</gene>
<dbReference type="InterPro" id="IPR039537">
    <property type="entry name" value="Retrotran_Ty1/copia-like"/>
</dbReference>
<dbReference type="PANTHER" id="PTHR42648:SF32">
    <property type="entry name" value="RIBONUCLEASE H-LIKE DOMAIN, GAG-PRE-INTEGRASE DOMAIN PROTEIN-RELATED"/>
    <property type="match status" value="1"/>
</dbReference>
<reference evidence="4" key="1">
    <citation type="journal article" date="2019" name="Sci. Rep.">
        <title>Draft genome of Tanacetum cinerariifolium, the natural source of mosquito coil.</title>
        <authorList>
            <person name="Yamashiro T."/>
            <person name="Shiraishi A."/>
            <person name="Satake H."/>
            <person name="Nakayama K."/>
        </authorList>
    </citation>
    <scope>NUCLEOTIDE SEQUENCE</scope>
</reference>
<sequence>MAFISSAKNSSEKEEVNTASIPTAITQVSPASANVAATSISHDIACAYIVSQSNGSQIKYEDINQIDEDGIEEMDIKNWRNYSPPKKDMPWTGLPEFANDTITDYSRPSPSIESNSNDLQSINSSVFENGESFSSISSKHVIKFVKAANSLTGNSQNVINDKGYWDSGCFRHITGNISYLFYYEPYDGGYVSFGQGGGKITGKGIIKTGKLEFENVYFVKDLKYNLFSVSQICDNKNSVLFTDSECIVLGRDFKLKDDTNVLLMTPRQHNMYSTNLNNIVPHKDLTFLVTKASADECMLWHRRLVTDDFSRFTWTFFLKTKDETSGILRNFITEIENLKELKVKIIRCDNEGEFKNKEMNDFCSRKGIKREFSNARTPQQNRVAERRNRTLIEAARIMLAHAKLPVTFWAEAVNTACYVQNRVLVNKSQNKTPYELFNCRTPAIGFLKPFGCHFMILNTLDNLEKFDAKGDEGYFIGYSMSSKAFRVFNKRTKRVEENLHVDFLENKLIEKGVGPNWLFDIDTLTNSMNYVPVVVAGTSSTNFSGTKDAAGQDVKKDVSSLRYIALPNWFHDAHLESSTSNAQDACNVDAPEGSGNSNPTATSKNPPTDQMETLTVESAIPTVSSPVPTACLDDSPEPSSDTRLISKRVTSQDETPSLDNILNLSNRFEDIHGVTTNTDDTNRVEADLGNIENNISASPTPTLRIHKDHPKSQIIGLVDTPVQTRTKSKEMEEQSFIATIHQKANPALLQFCLFSCFLSQEEPKKISDALKDPSWVEAMQEELLQFKIQNVCSLVYCPNGVRPIGTKWVLKNKNDERVIGGF</sequence>
<dbReference type="GO" id="GO:0003676">
    <property type="term" value="F:nucleic acid binding"/>
    <property type="evidence" value="ECO:0007669"/>
    <property type="project" value="InterPro"/>
</dbReference>
<dbReference type="Pfam" id="PF00665">
    <property type="entry name" value="rve"/>
    <property type="match status" value="1"/>
</dbReference>
<name>A0A6L2N7I9_TANCI</name>
<dbReference type="Gene3D" id="3.30.420.10">
    <property type="entry name" value="Ribonuclease H-like superfamily/Ribonuclease H"/>
    <property type="match status" value="1"/>
</dbReference>
<feature type="region of interest" description="Disordered" evidence="2">
    <location>
        <begin position="624"/>
        <end position="643"/>
    </location>
</feature>
<dbReference type="Pfam" id="PF22936">
    <property type="entry name" value="Pol_BBD"/>
    <property type="match status" value="1"/>
</dbReference>
<dbReference type="SUPFAM" id="SSF53098">
    <property type="entry name" value="Ribonuclease H-like"/>
    <property type="match status" value="1"/>
</dbReference>
<proteinExistence type="predicted"/>
<feature type="region of interest" description="Disordered" evidence="2">
    <location>
        <begin position="581"/>
        <end position="609"/>
    </location>
</feature>
<organism evidence="4">
    <name type="scientific">Tanacetum cinerariifolium</name>
    <name type="common">Dalmatian daisy</name>
    <name type="synonym">Chrysanthemum cinerariifolium</name>
    <dbReference type="NCBI Taxonomy" id="118510"/>
    <lineage>
        <taxon>Eukaryota</taxon>
        <taxon>Viridiplantae</taxon>
        <taxon>Streptophyta</taxon>
        <taxon>Embryophyta</taxon>
        <taxon>Tracheophyta</taxon>
        <taxon>Spermatophyta</taxon>
        <taxon>Magnoliopsida</taxon>
        <taxon>eudicotyledons</taxon>
        <taxon>Gunneridae</taxon>
        <taxon>Pentapetalae</taxon>
        <taxon>asterids</taxon>
        <taxon>campanulids</taxon>
        <taxon>Asterales</taxon>
        <taxon>Asteraceae</taxon>
        <taxon>Asteroideae</taxon>
        <taxon>Anthemideae</taxon>
        <taxon>Anthemidinae</taxon>
        <taxon>Tanacetum</taxon>
    </lineage>
</organism>
<dbReference type="EMBL" id="BKCJ010008269">
    <property type="protein sequence ID" value="GEU81387.1"/>
    <property type="molecule type" value="Genomic_DNA"/>
</dbReference>
<dbReference type="GO" id="GO:0008233">
    <property type="term" value="F:peptidase activity"/>
    <property type="evidence" value="ECO:0007669"/>
    <property type="project" value="UniProtKB-KW"/>
</dbReference>
<dbReference type="InterPro" id="IPR001584">
    <property type="entry name" value="Integrase_cat-core"/>
</dbReference>
<dbReference type="AlphaFoldDB" id="A0A6L2N7I9"/>
<dbReference type="PANTHER" id="PTHR42648">
    <property type="entry name" value="TRANSPOSASE, PUTATIVE-RELATED"/>
    <property type="match status" value="1"/>
</dbReference>
<evidence type="ECO:0000256" key="2">
    <source>
        <dbReference type="SAM" id="MobiDB-lite"/>
    </source>
</evidence>
<feature type="domain" description="Integrase catalytic" evidence="3">
    <location>
        <begin position="262"/>
        <end position="441"/>
    </location>
</feature>
<evidence type="ECO:0000259" key="3">
    <source>
        <dbReference type="PROSITE" id="PS50994"/>
    </source>
</evidence>
<dbReference type="GO" id="GO:0006508">
    <property type="term" value="P:proteolysis"/>
    <property type="evidence" value="ECO:0007669"/>
    <property type="project" value="UniProtKB-KW"/>
</dbReference>
<dbReference type="InterPro" id="IPR057670">
    <property type="entry name" value="SH3_retrovirus"/>
</dbReference>
<dbReference type="GO" id="GO:0015074">
    <property type="term" value="P:DNA integration"/>
    <property type="evidence" value="ECO:0007669"/>
    <property type="project" value="InterPro"/>
</dbReference>
<dbReference type="PROSITE" id="PS50994">
    <property type="entry name" value="INTEGRASE"/>
    <property type="match status" value="1"/>
</dbReference>
<protein>
    <recommendedName>
        <fullName evidence="3">Integrase catalytic domain-containing protein</fullName>
    </recommendedName>
</protein>
<evidence type="ECO:0000313" key="4">
    <source>
        <dbReference type="EMBL" id="GEU81387.1"/>
    </source>
</evidence>
<comment type="caution">
    <text evidence="4">The sequence shown here is derived from an EMBL/GenBank/DDBJ whole genome shotgun (WGS) entry which is preliminary data.</text>
</comment>